<proteinExistence type="predicted"/>
<dbReference type="AlphaFoldDB" id="A0A6J4UXA9"/>
<reference evidence="2" key="1">
    <citation type="submission" date="2020-02" db="EMBL/GenBank/DDBJ databases">
        <authorList>
            <person name="Meier V. D."/>
        </authorList>
    </citation>
    <scope>NUCLEOTIDE SEQUENCE</scope>
    <source>
        <strain evidence="2">AVDCRST_MAG19</strain>
    </source>
</reference>
<feature type="non-terminal residue" evidence="2">
    <location>
        <position position="1"/>
    </location>
</feature>
<feature type="non-terminal residue" evidence="2">
    <location>
        <position position="39"/>
    </location>
</feature>
<gene>
    <name evidence="2" type="ORF">AVDCRST_MAG19-1807</name>
</gene>
<name>A0A6J4UXA9_9BACT</name>
<dbReference type="EMBL" id="CADCWL010000077">
    <property type="protein sequence ID" value="CAA9561152.1"/>
    <property type="molecule type" value="Genomic_DNA"/>
</dbReference>
<evidence type="ECO:0000313" key="2">
    <source>
        <dbReference type="EMBL" id="CAA9561152.1"/>
    </source>
</evidence>
<accession>A0A6J4UXA9</accession>
<evidence type="ECO:0000256" key="1">
    <source>
        <dbReference type="SAM" id="MobiDB-lite"/>
    </source>
</evidence>
<feature type="compositionally biased region" description="Pro residues" evidence="1">
    <location>
        <begin position="24"/>
        <end position="39"/>
    </location>
</feature>
<feature type="region of interest" description="Disordered" evidence="1">
    <location>
        <begin position="1"/>
        <end position="39"/>
    </location>
</feature>
<organism evidence="2">
    <name type="scientific">uncultured Thermomicrobiales bacterium</name>
    <dbReference type="NCBI Taxonomy" id="1645740"/>
    <lineage>
        <taxon>Bacteria</taxon>
        <taxon>Pseudomonadati</taxon>
        <taxon>Thermomicrobiota</taxon>
        <taxon>Thermomicrobia</taxon>
        <taxon>Thermomicrobiales</taxon>
        <taxon>environmental samples</taxon>
    </lineage>
</organism>
<protein>
    <submittedName>
        <fullName evidence="2">Uncharacterized protein</fullName>
    </submittedName>
</protein>
<sequence length="39" mass="4184">WRPSPRRGPSAPLSARAPACRPRFPSPPPPPAPHPRGAH</sequence>